<dbReference type="AlphaFoldDB" id="A0ABD6F2I4"/>
<protein>
    <submittedName>
        <fullName evidence="2">Uncharacterized protein</fullName>
    </submittedName>
</protein>
<dbReference type="EMBL" id="JBGFUD010013046">
    <property type="protein sequence ID" value="MFH4983617.1"/>
    <property type="molecule type" value="Genomic_DNA"/>
</dbReference>
<feature type="transmembrane region" description="Helical" evidence="1">
    <location>
        <begin position="6"/>
        <end position="27"/>
    </location>
</feature>
<organism evidence="2 3">
    <name type="scientific">Gnathostoma spinigerum</name>
    <dbReference type="NCBI Taxonomy" id="75299"/>
    <lineage>
        <taxon>Eukaryota</taxon>
        <taxon>Metazoa</taxon>
        <taxon>Ecdysozoa</taxon>
        <taxon>Nematoda</taxon>
        <taxon>Chromadorea</taxon>
        <taxon>Rhabditida</taxon>
        <taxon>Spirurina</taxon>
        <taxon>Gnathostomatomorpha</taxon>
        <taxon>Gnathostomatoidea</taxon>
        <taxon>Gnathostomatidae</taxon>
        <taxon>Gnathostoma</taxon>
    </lineage>
</organism>
<gene>
    <name evidence="2" type="ORF">AB6A40_010326</name>
</gene>
<keyword evidence="1" id="KW-1133">Transmembrane helix</keyword>
<keyword evidence="1" id="KW-0472">Membrane</keyword>
<name>A0ABD6F2I4_9BILA</name>
<comment type="caution">
    <text evidence="2">The sequence shown here is derived from an EMBL/GenBank/DDBJ whole genome shotgun (WGS) entry which is preliminary data.</text>
</comment>
<dbReference type="Proteomes" id="UP001608902">
    <property type="component" value="Unassembled WGS sequence"/>
</dbReference>
<keyword evidence="1" id="KW-0812">Transmembrane</keyword>
<evidence type="ECO:0000313" key="2">
    <source>
        <dbReference type="EMBL" id="MFH4983617.1"/>
    </source>
</evidence>
<keyword evidence="3" id="KW-1185">Reference proteome</keyword>
<sequence length="66" mass="7883">MLLSHAWFALIGLQYFMCTVIALLTLLRQSNSQPLREIHYVGRRQQLFRVSTEEGNYLRYYKESDN</sequence>
<proteinExistence type="predicted"/>
<accession>A0ABD6F2I4</accession>
<evidence type="ECO:0000256" key="1">
    <source>
        <dbReference type="SAM" id="Phobius"/>
    </source>
</evidence>
<reference evidence="2 3" key="1">
    <citation type="submission" date="2024-08" db="EMBL/GenBank/DDBJ databases">
        <title>Gnathostoma spinigerum genome.</title>
        <authorList>
            <person name="Gonzalez-Bertolin B."/>
            <person name="Monzon S."/>
            <person name="Zaballos A."/>
            <person name="Jimenez P."/>
            <person name="Dekumyoy P."/>
            <person name="Varona S."/>
            <person name="Cuesta I."/>
            <person name="Sumanam S."/>
            <person name="Adisakwattana P."/>
            <person name="Gasser R.B."/>
            <person name="Hernandez-Gonzalez A."/>
            <person name="Young N.D."/>
            <person name="Perteguer M.J."/>
        </authorList>
    </citation>
    <scope>NUCLEOTIDE SEQUENCE [LARGE SCALE GENOMIC DNA]</scope>
    <source>
        <strain evidence="2">AL3</strain>
        <tissue evidence="2">Liver</tissue>
    </source>
</reference>
<evidence type="ECO:0000313" key="3">
    <source>
        <dbReference type="Proteomes" id="UP001608902"/>
    </source>
</evidence>